<organism evidence="2 3">
    <name type="scientific">Streptomyces antnestii</name>
    <dbReference type="NCBI Taxonomy" id="2494256"/>
    <lineage>
        <taxon>Bacteria</taxon>
        <taxon>Bacillati</taxon>
        <taxon>Actinomycetota</taxon>
        <taxon>Actinomycetes</taxon>
        <taxon>Kitasatosporales</taxon>
        <taxon>Streptomycetaceae</taxon>
        <taxon>Streptomyces</taxon>
    </lineage>
</organism>
<comment type="caution">
    <text evidence="2">The sequence shown here is derived from an EMBL/GenBank/DDBJ whole genome shotgun (WGS) entry which is preliminary data.</text>
</comment>
<dbReference type="AlphaFoldDB" id="A0A3S2VEV6"/>
<dbReference type="PROSITE" id="PS51257">
    <property type="entry name" value="PROKAR_LIPOPROTEIN"/>
    <property type="match status" value="1"/>
</dbReference>
<sequence length="429" mass="44833">MRKRAAQLVSVSVAGALVALAGCGGQSSGGGGGHKSSDGSVTLSWQMWASGSDEEKQLKHLASLVTEEHPDIKVDLRTVPFKDYFTKLQTQAAGGDEPCIVSMQSLRLPGFAELMEPLDSHLGKAAVSTDGIEPAALKALERNGKQYALPMDLATMLMYYNKDAFARAGVAEPGAGWTVQDFEKDAKSLTGKGRTGFGLSFSDLNSLTMALTYNGARPVTAGGKPQLDDPAMVKAFTWYSSLATKDKAASVPASSSDGGWAETQFVNGNTAMAVDGTWNLGSHTSEAKFKVGVAPIPAGPGGSKTYVANSGFGISKACAYKDEAAKAIGVLTGPEAQKYLAGQGRVFPARTDAKADYEKFLTGQDAGSAGTVKAGMKAVRDGLAGGEPFVGTENWDEVNTLFSQYLLEAYTGSKTAKQALTTIQQKAAH</sequence>
<evidence type="ECO:0000313" key="2">
    <source>
        <dbReference type="EMBL" id="RVU23024.1"/>
    </source>
</evidence>
<proteinExistence type="predicted"/>
<dbReference type="PANTHER" id="PTHR43649:SF30">
    <property type="entry name" value="ABC TRANSPORTER SUBSTRATE-BINDING PROTEIN"/>
    <property type="match status" value="1"/>
</dbReference>
<dbReference type="Gene3D" id="3.40.190.10">
    <property type="entry name" value="Periplasmic binding protein-like II"/>
    <property type="match status" value="1"/>
</dbReference>
<feature type="chain" id="PRO_5018705973" evidence="1">
    <location>
        <begin position="22"/>
        <end position="429"/>
    </location>
</feature>
<dbReference type="Pfam" id="PF01547">
    <property type="entry name" value="SBP_bac_1"/>
    <property type="match status" value="1"/>
</dbReference>
<dbReference type="RefSeq" id="WP_127829308.1">
    <property type="nucleotide sequence ID" value="NZ_RZYA01000008.1"/>
</dbReference>
<gene>
    <name evidence="2" type="ORF">EOT10_18305</name>
</gene>
<reference evidence="2 3" key="1">
    <citation type="submission" date="2019-01" db="EMBL/GenBank/DDBJ databases">
        <title>Genome sequences of Streptomyces and Rhizobium isolates collected from root and soil.</title>
        <authorList>
            <person name="Chhettri S."/>
            <person name="Sevigny J.L."/>
            <person name="Sen A."/>
            <person name="Ennis N."/>
            <person name="Tisa L."/>
        </authorList>
    </citation>
    <scope>NUCLEOTIDE SEQUENCE [LARGE SCALE GENOMIC DNA]</scope>
    <source>
        <strain evidence="2 3">San01</strain>
    </source>
</reference>
<feature type="signal peptide" evidence="1">
    <location>
        <begin position="1"/>
        <end position="21"/>
    </location>
</feature>
<keyword evidence="3" id="KW-1185">Reference proteome</keyword>
<dbReference type="Proteomes" id="UP000283128">
    <property type="component" value="Unassembled WGS sequence"/>
</dbReference>
<keyword evidence="1" id="KW-0732">Signal</keyword>
<dbReference type="InterPro" id="IPR050490">
    <property type="entry name" value="Bact_solute-bd_prot1"/>
</dbReference>
<dbReference type="PANTHER" id="PTHR43649">
    <property type="entry name" value="ARABINOSE-BINDING PROTEIN-RELATED"/>
    <property type="match status" value="1"/>
</dbReference>
<dbReference type="EMBL" id="RZYA01000008">
    <property type="protein sequence ID" value="RVU23024.1"/>
    <property type="molecule type" value="Genomic_DNA"/>
</dbReference>
<dbReference type="CDD" id="cd13585">
    <property type="entry name" value="PBP2_TMBP_like"/>
    <property type="match status" value="1"/>
</dbReference>
<protein>
    <submittedName>
        <fullName evidence="2">Sugar ABC transporter substrate-binding protein</fullName>
    </submittedName>
</protein>
<dbReference type="InterPro" id="IPR006059">
    <property type="entry name" value="SBP"/>
</dbReference>
<name>A0A3S2VEV6_9ACTN</name>
<evidence type="ECO:0000313" key="3">
    <source>
        <dbReference type="Proteomes" id="UP000283128"/>
    </source>
</evidence>
<dbReference type="OrthoDB" id="1650177at2"/>
<accession>A0A3S2VEV6</accession>
<evidence type="ECO:0000256" key="1">
    <source>
        <dbReference type="SAM" id="SignalP"/>
    </source>
</evidence>
<dbReference type="SUPFAM" id="SSF53850">
    <property type="entry name" value="Periplasmic binding protein-like II"/>
    <property type="match status" value="1"/>
</dbReference>